<keyword evidence="3" id="KW-1185">Reference proteome</keyword>
<dbReference type="InterPro" id="IPR003615">
    <property type="entry name" value="HNH_nuc"/>
</dbReference>
<reference evidence="2 3" key="1">
    <citation type="submission" date="2017-03" db="EMBL/GenBank/DDBJ databases">
        <title>Draft genome sequence of Streptomyces scabrisporus NF3, endophyte isolated from Amphipterygium adstringens.</title>
        <authorList>
            <person name="Vazquez M."/>
            <person name="Ceapa C.D."/>
            <person name="Rodriguez Luna D."/>
            <person name="Sanchez Esquivel S."/>
        </authorList>
    </citation>
    <scope>NUCLEOTIDE SEQUENCE [LARGE SCALE GENOMIC DNA]</scope>
    <source>
        <strain evidence="2 3">NF3</strain>
    </source>
</reference>
<sequence>MRIKRGCPVAVSETERLKAWVRAGGRCELCGAYLLEGKLTYREFRLGELAHIVGQDTAPGSPRGGDPLPVDQRDLAENLMLLCRGEHDEIDRRGSLDLVTVERLRQIKREREEWIRRVTGLNPTDGTVVIRLIGSVRGQEVELTKATTAEAVIRSEGRFPEFPLSLHGDGFEVDLRQVVGEERGEPAYWQQCRRRINQVLEYRLAEAVRQDSVRHVSVFGFARLPLLVYFGSRLDDTFAVTIYQRHRSTEAWTWPETLTAPADFSVEAMPGAQKQATEGLLLLNISGSIQEAELPSDLQDLPRWRVSPHGVTPSVDVVNSVDTLNAYSSTLRSLMSDLEARHKHIRRLHVLAAAPVSAAVALGRLHDANVHPVLVIYDRSDGRYNAAMEIP</sequence>
<evidence type="ECO:0000259" key="1">
    <source>
        <dbReference type="Pfam" id="PF18145"/>
    </source>
</evidence>
<dbReference type="CDD" id="cd00085">
    <property type="entry name" value="HNHc"/>
    <property type="match status" value="1"/>
</dbReference>
<dbReference type="STRING" id="159449.B4N89_21650"/>
<evidence type="ECO:0000313" key="3">
    <source>
        <dbReference type="Proteomes" id="UP000190037"/>
    </source>
</evidence>
<comment type="caution">
    <text evidence="2">The sequence shown here is derived from an EMBL/GenBank/DDBJ whole genome shotgun (WGS) entry which is preliminary data.</text>
</comment>
<dbReference type="NCBIfam" id="NF033611">
    <property type="entry name" value="SAVED"/>
    <property type="match status" value="1"/>
</dbReference>
<proteinExistence type="predicted"/>
<accession>A0A1T3P8L1</accession>
<name>A0A1T3P8L1_9ACTN</name>
<feature type="domain" description="SMODS-associated and fused to various effectors" evidence="1">
    <location>
        <begin position="204"/>
        <end position="390"/>
    </location>
</feature>
<organism evidence="2 3">
    <name type="scientific">Embleya scabrispora</name>
    <dbReference type="NCBI Taxonomy" id="159449"/>
    <lineage>
        <taxon>Bacteria</taxon>
        <taxon>Bacillati</taxon>
        <taxon>Actinomycetota</taxon>
        <taxon>Actinomycetes</taxon>
        <taxon>Kitasatosporales</taxon>
        <taxon>Streptomycetaceae</taxon>
        <taxon>Embleya</taxon>
    </lineage>
</organism>
<dbReference type="Proteomes" id="UP000190037">
    <property type="component" value="Unassembled WGS sequence"/>
</dbReference>
<evidence type="ECO:0000313" key="2">
    <source>
        <dbReference type="EMBL" id="OPC85200.1"/>
    </source>
</evidence>
<protein>
    <recommendedName>
        <fullName evidence="1">SMODS-associated and fused to various effectors domain-containing protein</fullName>
    </recommendedName>
</protein>
<dbReference type="OrthoDB" id="5379188at2"/>
<dbReference type="InterPro" id="IPR040836">
    <property type="entry name" value="SAVED"/>
</dbReference>
<dbReference type="Pfam" id="PF18145">
    <property type="entry name" value="SAVED"/>
    <property type="match status" value="1"/>
</dbReference>
<dbReference type="EMBL" id="MWQN01000001">
    <property type="protein sequence ID" value="OPC85200.1"/>
    <property type="molecule type" value="Genomic_DNA"/>
</dbReference>
<gene>
    <name evidence="2" type="ORF">B4N89_21650</name>
</gene>
<dbReference type="AlphaFoldDB" id="A0A1T3P8L1"/>